<dbReference type="InterPro" id="IPR046348">
    <property type="entry name" value="SIS_dom_sf"/>
</dbReference>
<dbReference type="InterPro" id="IPR036388">
    <property type="entry name" value="WH-like_DNA-bd_sf"/>
</dbReference>
<dbReference type="RefSeq" id="WP_103298973.1">
    <property type="nucleotide sequence ID" value="NZ_PPQT01000142.1"/>
</dbReference>
<evidence type="ECO:0000313" key="9">
    <source>
        <dbReference type="Proteomes" id="UP000297598"/>
    </source>
</evidence>
<dbReference type="Proteomes" id="UP000297598">
    <property type="component" value="Unassembled WGS sequence"/>
</dbReference>
<dbReference type="Gene3D" id="1.10.10.10">
    <property type="entry name" value="Winged helix-like DNA-binding domain superfamily/Winged helix DNA-binding domain"/>
    <property type="match status" value="1"/>
</dbReference>
<dbReference type="Proteomes" id="UP000254047">
    <property type="component" value="Unassembled WGS sequence"/>
</dbReference>
<feature type="domain" description="SIS" evidence="5">
    <location>
        <begin position="122"/>
        <end position="263"/>
    </location>
</feature>
<organism evidence="6 8">
    <name type="scientific">Staphylococcus petrasii</name>
    <dbReference type="NCBI Taxonomy" id="1276936"/>
    <lineage>
        <taxon>Bacteria</taxon>
        <taxon>Bacillati</taxon>
        <taxon>Bacillota</taxon>
        <taxon>Bacilli</taxon>
        <taxon>Bacillales</taxon>
        <taxon>Staphylococcaceae</taxon>
        <taxon>Staphylococcus</taxon>
    </lineage>
</organism>
<keyword evidence="1" id="KW-0805">Transcription regulation</keyword>
<dbReference type="EMBL" id="SRLS01000002">
    <property type="protein sequence ID" value="TGE19133.1"/>
    <property type="molecule type" value="Genomic_DNA"/>
</dbReference>
<dbReference type="InterPro" id="IPR047640">
    <property type="entry name" value="RpiR-like"/>
</dbReference>
<dbReference type="PROSITE" id="PS51071">
    <property type="entry name" value="HTH_RPIR"/>
    <property type="match status" value="1"/>
</dbReference>
<dbReference type="InterPro" id="IPR035472">
    <property type="entry name" value="RpiR-like_SIS"/>
</dbReference>
<reference evidence="6 8" key="1">
    <citation type="submission" date="2018-06" db="EMBL/GenBank/DDBJ databases">
        <authorList>
            <consortium name="Pathogen Informatics"/>
            <person name="Doyle S."/>
        </authorList>
    </citation>
    <scope>NUCLEOTIDE SEQUENCE [LARGE SCALE GENOMIC DNA]</scope>
    <source>
        <strain evidence="6 8">NCTC13830</strain>
    </source>
</reference>
<dbReference type="Pfam" id="PF01418">
    <property type="entry name" value="HTH_6"/>
    <property type="match status" value="1"/>
</dbReference>
<dbReference type="GO" id="GO:0003677">
    <property type="term" value="F:DNA binding"/>
    <property type="evidence" value="ECO:0007669"/>
    <property type="project" value="UniProtKB-KW"/>
</dbReference>
<feature type="domain" description="HTH rpiR-type" evidence="4">
    <location>
        <begin position="2"/>
        <end position="78"/>
    </location>
</feature>
<keyword evidence="9" id="KW-1185">Reference proteome</keyword>
<dbReference type="InterPro" id="IPR000281">
    <property type="entry name" value="HTH_RpiR"/>
</dbReference>
<proteinExistence type="predicted"/>
<evidence type="ECO:0000313" key="6">
    <source>
        <dbReference type="EMBL" id="SUM43181.1"/>
    </source>
</evidence>
<dbReference type="InterPro" id="IPR009057">
    <property type="entry name" value="Homeodomain-like_sf"/>
</dbReference>
<dbReference type="PANTHER" id="PTHR30514:SF10">
    <property type="entry name" value="MURR_RPIR FAMILY TRANSCRIPTIONAL REGULATOR"/>
    <property type="match status" value="1"/>
</dbReference>
<gene>
    <name evidence="6" type="primary">ybbH_3</name>
    <name evidence="7" type="ORF">BJR09_01775</name>
    <name evidence="6" type="ORF">NCTC13830_00706</name>
</gene>
<protein>
    <submittedName>
        <fullName evidence="7">MurR/RpiR family transcriptional regulator</fullName>
    </submittedName>
    <submittedName>
        <fullName evidence="6">RpiR family phosphosugar-binding transcriptional regulator</fullName>
    </submittedName>
</protein>
<evidence type="ECO:0000256" key="3">
    <source>
        <dbReference type="ARBA" id="ARBA00023163"/>
    </source>
</evidence>
<dbReference type="Gene3D" id="3.40.50.10490">
    <property type="entry name" value="Glucose-6-phosphate isomerase like protein, domain 1"/>
    <property type="match status" value="1"/>
</dbReference>
<dbReference type="CDD" id="cd05013">
    <property type="entry name" value="SIS_RpiR"/>
    <property type="match status" value="1"/>
</dbReference>
<dbReference type="OrthoDB" id="370421at2"/>
<dbReference type="PROSITE" id="PS51464">
    <property type="entry name" value="SIS"/>
    <property type="match status" value="1"/>
</dbReference>
<name>A0A380FZF0_9STAP</name>
<dbReference type="AlphaFoldDB" id="A0A380FZF0"/>
<dbReference type="PANTHER" id="PTHR30514">
    <property type="entry name" value="GLUCOKINASE"/>
    <property type="match status" value="1"/>
</dbReference>
<dbReference type="GO" id="GO:1901135">
    <property type="term" value="P:carbohydrate derivative metabolic process"/>
    <property type="evidence" value="ECO:0007669"/>
    <property type="project" value="InterPro"/>
</dbReference>
<dbReference type="EMBL" id="UHDO01000001">
    <property type="protein sequence ID" value="SUM43181.1"/>
    <property type="molecule type" value="Genomic_DNA"/>
</dbReference>
<evidence type="ECO:0000259" key="5">
    <source>
        <dbReference type="PROSITE" id="PS51464"/>
    </source>
</evidence>
<dbReference type="Pfam" id="PF01380">
    <property type="entry name" value="SIS"/>
    <property type="match status" value="1"/>
</dbReference>
<evidence type="ECO:0000313" key="8">
    <source>
        <dbReference type="Proteomes" id="UP000254047"/>
    </source>
</evidence>
<accession>A0A380FZF0</accession>
<keyword evidence="3" id="KW-0804">Transcription</keyword>
<dbReference type="InterPro" id="IPR001347">
    <property type="entry name" value="SIS_dom"/>
</dbReference>
<reference evidence="7 9" key="2">
    <citation type="submission" date="2019-04" db="EMBL/GenBank/DDBJ databases">
        <title>Genomic characterization of Staphylococcus petrasii strains.</title>
        <authorList>
            <person name="Vrbovska V."/>
            <person name="Kovarovic V."/>
            <person name="Maslanova I."/>
            <person name="Indrakova A."/>
            <person name="Petras P."/>
            <person name="Sedo O."/>
            <person name="Svec P."/>
            <person name="Fisarova L."/>
            <person name="Sedlacek I."/>
            <person name="Doskar J."/>
            <person name="Pantucek R."/>
        </authorList>
    </citation>
    <scope>NUCLEOTIDE SEQUENCE [LARGE SCALE GENOMIC DNA]</scope>
    <source>
        <strain evidence="7 9">P5404</strain>
    </source>
</reference>
<dbReference type="SUPFAM" id="SSF46689">
    <property type="entry name" value="Homeodomain-like"/>
    <property type="match status" value="1"/>
</dbReference>
<keyword evidence="2" id="KW-0238">DNA-binding</keyword>
<dbReference type="GO" id="GO:0003700">
    <property type="term" value="F:DNA-binding transcription factor activity"/>
    <property type="evidence" value="ECO:0007669"/>
    <property type="project" value="InterPro"/>
</dbReference>
<dbReference type="GO" id="GO:0097367">
    <property type="term" value="F:carbohydrate derivative binding"/>
    <property type="evidence" value="ECO:0007669"/>
    <property type="project" value="InterPro"/>
</dbReference>
<sequence>MTNILYIIDENYSSFSKNEKKLSRFILNSPHALLRMSNQEVAEELNISVSTLNRFSQKLMNASFQVLRDELKTLFPKQVTPYNIELVNNEPVETLKKKLSARAEEALKKSARFTDDSTIDKICEKFKQSETVFIFGYGASYVCATDLYQKLSRVGLNIQLIQETHLFTTMLSTHSDKDCVVFITNNGEQSELQAMVKVVSDYHIPIIAITSSDNNPVARQSDLVLTYGHSDENDLRMGATTSLFAQMFTIDVLFYRYVALNYQSSLDYITQSKMALDNYRKHLSNIEFKH</sequence>
<evidence type="ECO:0000259" key="4">
    <source>
        <dbReference type="PROSITE" id="PS51071"/>
    </source>
</evidence>
<evidence type="ECO:0000256" key="2">
    <source>
        <dbReference type="ARBA" id="ARBA00023125"/>
    </source>
</evidence>
<evidence type="ECO:0000313" key="7">
    <source>
        <dbReference type="EMBL" id="TGE19133.1"/>
    </source>
</evidence>
<dbReference type="SUPFAM" id="SSF53697">
    <property type="entry name" value="SIS domain"/>
    <property type="match status" value="1"/>
</dbReference>
<evidence type="ECO:0000256" key="1">
    <source>
        <dbReference type="ARBA" id="ARBA00023015"/>
    </source>
</evidence>